<keyword evidence="3" id="KW-1185">Reference proteome</keyword>
<accession>A0A016VSI9</accession>
<keyword evidence="1" id="KW-0472">Membrane</keyword>
<evidence type="ECO:0000313" key="2">
    <source>
        <dbReference type="EMBL" id="EYC30286.1"/>
    </source>
</evidence>
<keyword evidence="1" id="KW-1133">Transmembrane helix</keyword>
<dbReference type="Proteomes" id="UP000024635">
    <property type="component" value="Unassembled WGS sequence"/>
</dbReference>
<reference evidence="3" key="1">
    <citation type="journal article" date="2015" name="Nat. Genet.">
        <title>The genome and transcriptome of the zoonotic hookworm Ancylostoma ceylanicum identify infection-specific gene families.</title>
        <authorList>
            <person name="Schwarz E.M."/>
            <person name="Hu Y."/>
            <person name="Antoshechkin I."/>
            <person name="Miller M.M."/>
            <person name="Sternberg P.W."/>
            <person name="Aroian R.V."/>
        </authorList>
    </citation>
    <scope>NUCLEOTIDE SEQUENCE</scope>
    <source>
        <strain evidence="3">HY135</strain>
    </source>
</reference>
<organism evidence="2 3">
    <name type="scientific">Ancylostoma ceylanicum</name>
    <dbReference type="NCBI Taxonomy" id="53326"/>
    <lineage>
        <taxon>Eukaryota</taxon>
        <taxon>Metazoa</taxon>
        <taxon>Ecdysozoa</taxon>
        <taxon>Nematoda</taxon>
        <taxon>Chromadorea</taxon>
        <taxon>Rhabditida</taxon>
        <taxon>Rhabditina</taxon>
        <taxon>Rhabditomorpha</taxon>
        <taxon>Strongyloidea</taxon>
        <taxon>Ancylostomatidae</taxon>
        <taxon>Ancylostomatinae</taxon>
        <taxon>Ancylostoma</taxon>
    </lineage>
</organism>
<sequence length="170" mass="19169">MHAWVCLRFCELYPASIRPKTLHSSDWEVHERRFAVTSNKCALSWTPGKPGQLHGSVTGTAASAKTKFEGLSWLPRTRRTVMTFCTFNARTLASEASIKDLMMQTRTIRNTVSSYSGFLKLCFSLFAHFAVMTYLQILASLFAVRIRRISIIYGASMDHTDFIQPVTPAP</sequence>
<keyword evidence="1" id="KW-0812">Transmembrane</keyword>
<comment type="caution">
    <text evidence="2">The sequence shown here is derived from an EMBL/GenBank/DDBJ whole genome shotgun (WGS) entry which is preliminary data.</text>
</comment>
<gene>
    <name evidence="2" type="primary">Acey_s0005.g2559</name>
    <name evidence="2" type="ORF">Y032_0005g2559</name>
</gene>
<dbReference type="EMBL" id="JARK01001341">
    <property type="protein sequence ID" value="EYC30286.1"/>
    <property type="molecule type" value="Genomic_DNA"/>
</dbReference>
<protein>
    <submittedName>
        <fullName evidence="2">Uncharacterized protein</fullName>
    </submittedName>
</protein>
<evidence type="ECO:0000313" key="3">
    <source>
        <dbReference type="Proteomes" id="UP000024635"/>
    </source>
</evidence>
<feature type="transmembrane region" description="Helical" evidence="1">
    <location>
        <begin position="123"/>
        <end position="144"/>
    </location>
</feature>
<name>A0A016VSI9_9BILA</name>
<evidence type="ECO:0000256" key="1">
    <source>
        <dbReference type="SAM" id="Phobius"/>
    </source>
</evidence>
<proteinExistence type="predicted"/>
<dbReference type="AlphaFoldDB" id="A0A016VSI9"/>